<dbReference type="Proteomes" id="UP000244005">
    <property type="component" value="Unassembled WGS sequence"/>
</dbReference>
<dbReference type="AlphaFoldDB" id="A0A2R6XKF6"/>
<evidence type="ECO:0000313" key="4">
    <source>
        <dbReference type="Proteomes" id="UP000244005"/>
    </source>
</evidence>
<dbReference type="EMBL" id="KZ772682">
    <property type="protein sequence ID" value="PTQ46610.1"/>
    <property type="molecule type" value="Genomic_DNA"/>
</dbReference>
<reference evidence="4" key="1">
    <citation type="journal article" date="2017" name="Cell">
        <title>Insights into land plant evolution garnered from the Marchantia polymorpha genome.</title>
        <authorList>
            <person name="Bowman J.L."/>
            <person name="Kohchi T."/>
            <person name="Yamato K.T."/>
            <person name="Jenkins J."/>
            <person name="Shu S."/>
            <person name="Ishizaki K."/>
            <person name="Yamaoka S."/>
            <person name="Nishihama R."/>
            <person name="Nakamura Y."/>
            <person name="Berger F."/>
            <person name="Adam C."/>
            <person name="Aki S.S."/>
            <person name="Althoff F."/>
            <person name="Araki T."/>
            <person name="Arteaga-Vazquez M.A."/>
            <person name="Balasubrmanian S."/>
            <person name="Barry K."/>
            <person name="Bauer D."/>
            <person name="Boehm C.R."/>
            <person name="Briginshaw L."/>
            <person name="Caballero-Perez J."/>
            <person name="Catarino B."/>
            <person name="Chen F."/>
            <person name="Chiyoda S."/>
            <person name="Chovatia M."/>
            <person name="Davies K.M."/>
            <person name="Delmans M."/>
            <person name="Demura T."/>
            <person name="Dierschke T."/>
            <person name="Dolan L."/>
            <person name="Dorantes-Acosta A.E."/>
            <person name="Eklund D.M."/>
            <person name="Florent S.N."/>
            <person name="Flores-Sandoval E."/>
            <person name="Fujiyama A."/>
            <person name="Fukuzawa H."/>
            <person name="Galik B."/>
            <person name="Grimanelli D."/>
            <person name="Grimwood J."/>
            <person name="Grossniklaus U."/>
            <person name="Hamada T."/>
            <person name="Haseloff J."/>
            <person name="Hetherington A.J."/>
            <person name="Higo A."/>
            <person name="Hirakawa Y."/>
            <person name="Hundley H.N."/>
            <person name="Ikeda Y."/>
            <person name="Inoue K."/>
            <person name="Inoue S.I."/>
            <person name="Ishida S."/>
            <person name="Jia Q."/>
            <person name="Kakita M."/>
            <person name="Kanazawa T."/>
            <person name="Kawai Y."/>
            <person name="Kawashima T."/>
            <person name="Kennedy M."/>
            <person name="Kinose K."/>
            <person name="Kinoshita T."/>
            <person name="Kohara Y."/>
            <person name="Koide E."/>
            <person name="Komatsu K."/>
            <person name="Kopischke S."/>
            <person name="Kubo M."/>
            <person name="Kyozuka J."/>
            <person name="Lagercrantz U."/>
            <person name="Lin S.S."/>
            <person name="Lindquist E."/>
            <person name="Lipzen A.M."/>
            <person name="Lu C.W."/>
            <person name="De Luna E."/>
            <person name="Martienssen R.A."/>
            <person name="Minamino N."/>
            <person name="Mizutani M."/>
            <person name="Mizutani M."/>
            <person name="Mochizuki N."/>
            <person name="Monte I."/>
            <person name="Mosher R."/>
            <person name="Nagasaki H."/>
            <person name="Nakagami H."/>
            <person name="Naramoto S."/>
            <person name="Nishitani K."/>
            <person name="Ohtani M."/>
            <person name="Okamoto T."/>
            <person name="Okumura M."/>
            <person name="Phillips J."/>
            <person name="Pollak B."/>
            <person name="Reinders A."/>
            <person name="Rovekamp M."/>
            <person name="Sano R."/>
            <person name="Sawa S."/>
            <person name="Schmid M.W."/>
            <person name="Shirakawa M."/>
            <person name="Solano R."/>
            <person name="Spunde A."/>
            <person name="Suetsugu N."/>
            <person name="Sugano S."/>
            <person name="Sugiyama A."/>
            <person name="Sun R."/>
            <person name="Suzuki Y."/>
            <person name="Takenaka M."/>
            <person name="Takezawa D."/>
            <person name="Tomogane H."/>
            <person name="Tsuzuki M."/>
            <person name="Ueda T."/>
            <person name="Umeda M."/>
            <person name="Ward J.M."/>
            <person name="Watanabe Y."/>
            <person name="Yazaki K."/>
            <person name="Yokoyama R."/>
            <person name="Yoshitake Y."/>
            <person name="Yotsui I."/>
            <person name="Zachgo S."/>
            <person name="Schmutz J."/>
        </authorList>
    </citation>
    <scope>NUCLEOTIDE SEQUENCE [LARGE SCALE GENOMIC DNA]</scope>
    <source>
        <strain evidence="4">Tak-1</strain>
    </source>
</reference>
<keyword evidence="2" id="KW-0812">Transmembrane</keyword>
<feature type="transmembrane region" description="Helical" evidence="2">
    <location>
        <begin position="55"/>
        <end position="77"/>
    </location>
</feature>
<evidence type="ECO:0000256" key="2">
    <source>
        <dbReference type="SAM" id="Phobius"/>
    </source>
</evidence>
<evidence type="ECO:0000256" key="1">
    <source>
        <dbReference type="SAM" id="MobiDB-lite"/>
    </source>
</evidence>
<keyword evidence="2" id="KW-0472">Membrane</keyword>
<protein>
    <submittedName>
        <fullName evidence="3">Uncharacterized protein</fullName>
    </submittedName>
</protein>
<accession>A0A2R6XKF6</accession>
<organism evidence="3 4">
    <name type="scientific">Marchantia polymorpha</name>
    <name type="common">Common liverwort</name>
    <name type="synonym">Marchantia aquatica</name>
    <dbReference type="NCBI Taxonomy" id="3197"/>
    <lineage>
        <taxon>Eukaryota</taxon>
        <taxon>Viridiplantae</taxon>
        <taxon>Streptophyta</taxon>
        <taxon>Embryophyta</taxon>
        <taxon>Marchantiophyta</taxon>
        <taxon>Marchantiopsida</taxon>
        <taxon>Marchantiidae</taxon>
        <taxon>Marchantiales</taxon>
        <taxon>Marchantiaceae</taxon>
        <taxon>Marchantia</taxon>
    </lineage>
</organism>
<feature type="region of interest" description="Disordered" evidence="1">
    <location>
        <begin position="90"/>
        <end position="118"/>
    </location>
</feature>
<gene>
    <name evidence="3" type="ORF">MARPO_0010s0022</name>
</gene>
<dbReference type="OrthoDB" id="10300732at2759"/>
<dbReference type="Gramene" id="Mp5g24340.1">
    <property type="protein sequence ID" value="Mp5g24340.1.cds1"/>
    <property type="gene ID" value="Mp5g24340"/>
</dbReference>
<evidence type="ECO:0000313" key="3">
    <source>
        <dbReference type="EMBL" id="PTQ46610.1"/>
    </source>
</evidence>
<name>A0A2R6XKF6_MARPO</name>
<keyword evidence="4" id="KW-1185">Reference proteome</keyword>
<proteinExistence type="predicted"/>
<keyword evidence="2" id="KW-1133">Transmembrane helix</keyword>
<sequence>MAAYLSKKTQHFCIVLISLRSIFHVFGDAAEVRQEPIRGRPQTIRPGATAGSSKLGVVIGIMSAVIFAGLVLLCCFCHKKEKLEGMFARSKSRVGPVPESELQTNDRVVAEQPSVTEV</sequence>